<dbReference type="AlphaFoldDB" id="A0A9W6KLQ9"/>
<keyword evidence="3" id="KW-1185">Reference proteome</keyword>
<feature type="compositionally biased region" description="Polar residues" evidence="1">
    <location>
        <begin position="48"/>
        <end position="61"/>
    </location>
</feature>
<feature type="compositionally biased region" description="Low complexity" evidence="1">
    <location>
        <begin position="74"/>
        <end position="110"/>
    </location>
</feature>
<reference evidence="2" key="1">
    <citation type="journal article" date="2014" name="Int. J. Syst. Evol. Microbiol.">
        <title>Complete genome sequence of Corynebacterium casei LMG S-19264T (=DSM 44701T), isolated from a smear-ripened cheese.</title>
        <authorList>
            <consortium name="US DOE Joint Genome Institute (JGI-PGF)"/>
            <person name="Walter F."/>
            <person name="Albersmeier A."/>
            <person name="Kalinowski J."/>
            <person name="Ruckert C."/>
        </authorList>
    </citation>
    <scope>NUCLEOTIDE SEQUENCE</scope>
    <source>
        <strain evidence="2">VKM Ac-1321</strain>
    </source>
</reference>
<reference evidence="2" key="2">
    <citation type="submission" date="2023-01" db="EMBL/GenBank/DDBJ databases">
        <authorList>
            <person name="Sun Q."/>
            <person name="Evtushenko L."/>
        </authorList>
    </citation>
    <scope>NUCLEOTIDE SEQUENCE</scope>
    <source>
        <strain evidence="2">VKM Ac-1321</strain>
    </source>
</reference>
<accession>A0A9W6KLQ9</accession>
<feature type="region of interest" description="Disordered" evidence="1">
    <location>
        <begin position="138"/>
        <end position="181"/>
    </location>
</feature>
<evidence type="ECO:0000313" key="3">
    <source>
        <dbReference type="Proteomes" id="UP001143480"/>
    </source>
</evidence>
<evidence type="ECO:0000256" key="1">
    <source>
        <dbReference type="SAM" id="MobiDB-lite"/>
    </source>
</evidence>
<feature type="compositionally biased region" description="Basic and acidic residues" evidence="1">
    <location>
        <begin position="154"/>
        <end position="168"/>
    </location>
</feature>
<feature type="region of interest" description="Disordered" evidence="1">
    <location>
        <begin position="27"/>
        <end position="125"/>
    </location>
</feature>
<dbReference type="Proteomes" id="UP001143480">
    <property type="component" value="Unassembled WGS sequence"/>
</dbReference>
<name>A0A9W6KLQ9_9ACTN</name>
<proteinExistence type="predicted"/>
<evidence type="ECO:0000313" key="2">
    <source>
        <dbReference type="EMBL" id="GLL02571.1"/>
    </source>
</evidence>
<sequence>MPSTVTAAALNPVAENAAVAAWTAAVTAGGSTASPGKWPRDGAHASSGARSSVSTPATSSRPPGCSVRSARAHSPSAACTTAGSSSGVGATAPSSAAAARSANPASRARSGYAPAPESTVPSPPVSRLAAATLIALRRSPVCGSQQPPNSSARRAADGRDRSRIRAKSDAAAVPATASAERHGAIRRAVRRAVRRVVEGRDRSRLR</sequence>
<organism evidence="2 3">
    <name type="scientific">Dactylosporangium matsuzakiense</name>
    <dbReference type="NCBI Taxonomy" id="53360"/>
    <lineage>
        <taxon>Bacteria</taxon>
        <taxon>Bacillati</taxon>
        <taxon>Actinomycetota</taxon>
        <taxon>Actinomycetes</taxon>
        <taxon>Micromonosporales</taxon>
        <taxon>Micromonosporaceae</taxon>
        <taxon>Dactylosporangium</taxon>
    </lineage>
</organism>
<protein>
    <submittedName>
        <fullName evidence="2">Uncharacterized protein</fullName>
    </submittedName>
</protein>
<dbReference type="EMBL" id="BSFP01000025">
    <property type="protein sequence ID" value="GLL02571.1"/>
    <property type="molecule type" value="Genomic_DNA"/>
</dbReference>
<comment type="caution">
    <text evidence="2">The sequence shown here is derived from an EMBL/GenBank/DDBJ whole genome shotgun (WGS) entry which is preliminary data.</text>
</comment>
<feature type="compositionally biased region" description="Low complexity" evidence="1">
    <location>
        <begin position="27"/>
        <end position="36"/>
    </location>
</feature>
<feature type="compositionally biased region" description="Low complexity" evidence="1">
    <location>
        <begin position="169"/>
        <end position="178"/>
    </location>
</feature>
<gene>
    <name evidence="2" type="ORF">GCM10017581_043130</name>
</gene>